<evidence type="ECO:0000256" key="3">
    <source>
        <dbReference type="ARBA" id="ARBA00022741"/>
    </source>
</evidence>
<dbReference type="AlphaFoldDB" id="A0AAD7K5N3"/>
<evidence type="ECO:0000256" key="7">
    <source>
        <dbReference type="SAM" id="Phobius"/>
    </source>
</evidence>
<feature type="domain" description="ABC transmembrane type-1" evidence="8">
    <location>
        <begin position="1"/>
        <end position="172"/>
    </location>
</feature>
<evidence type="ECO:0000256" key="2">
    <source>
        <dbReference type="ARBA" id="ARBA00022692"/>
    </source>
</evidence>
<keyword evidence="2 7" id="KW-0812">Transmembrane</keyword>
<keyword evidence="5 7" id="KW-1133">Transmembrane helix</keyword>
<protein>
    <submittedName>
        <fullName evidence="9">ABC transporter type 1, transmembrane domain-containing protein</fullName>
    </submittedName>
</protein>
<evidence type="ECO:0000256" key="6">
    <source>
        <dbReference type="ARBA" id="ARBA00023136"/>
    </source>
</evidence>
<evidence type="ECO:0000313" key="9">
    <source>
        <dbReference type="EMBL" id="KAJ7778818.1"/>
    </source>
</evidence>
<keyword evidence="6 7" id="KW-0472">Membrane</keyword>
<dbReference type="PANTHER" id="PTHR24223:SF356">
    <property type="entry name" value="ATP-BINDING CASSETTE TRANSPORTER ABC4"/>
    <property type="match status" value="1"/>
</dbReference>
<proteinExistence type="predicted"/>
<accession>A0AAD7K5N3</accession>
<dbReference type="InterPro" id="IPR036640">
    <property type="entry name" value="ABC1_TM_sf"/>
</dbReference>
<dbReference type="EMBL" id="JARJLG010000008">
    <property type="protein sequence ID" value="KAJ7778818.1"/>
    <property type="molecule type" value="Genomic_DNA"/>
</dbReference>
<keyword evidence="4" id="KW-0067">ATP-binding</keyword>
<keyword evidence="1" id="KW-0813">Transport</keyword>
<dbReference type="PROSITE" id="PS50929">
    <property type="entry name" value="ABC_TM1F"/>
    <property type="match status" value="1"/>
</dbReference>
<dbReference type="PANTHER" id="PTHR24223">
    <property type="entry name" value="ATP-BINDING CASSETTE SUB-FAMILY C"/>
    <property type="match status" value="1"/>
</dbReference>
<dbReference type="Gene3D" id="1.20.1560.10">
    <property type="entry name" value="ABC transporter type 1, transmembrane domain"/>
    <property type="match status" value="1"/>
</dbReference>
<keyword evidence="10" id="KW-1185">Reference proteome</keyword>
<dbReference type="SUPFAM" id="SSF90123">
    <property type="entry name" value="ABC transporter transmembrane region"/>
    <property type="match status" value="1"/>
</dbReference>
<gene>
    <name evidence="9" type="ORF">DFH07DRAFT_540509</name>
</gene>
<dbReference type="GO" id="GO:0005524">
    <property type="term" value="F:ATP binding"/>
    <property type="evidence" value="ECO:0007669"/>
    <property type="project" value="UniProtKB-KW"/>
</dbReference>
<dbReference type="Proteomes" id="UP001215280">
    <property type="component" value="Unassembled WGS sequence"/>
</dbReference>
<dbReference type="Pfam" id="PF00664">
    <property type="entry name" value="ABC_membrane"/>
    <property type="match status" value="1"/>
</dbReference>
<sequence length="189" mass="21097">MFVTLINLQTWYLGYISSQYDHDASEVNLPYHLISVYCGILCWTLLVYGCGYLIYLFGMVRASTILHTELIQSILGTTLRWLDITPTSRVIARCTQDLRDVDANIGQSLWNALDPIFFGCIRLGAIALLSPPFLLPAAVLFLTGAWTGNRYTKAQLSVKRVAACAQDQLTDIPQVECAGSCFGTFWRSD</sequence>
<evidence type="ECO:0000256" key="4">
    <source>
        <dbReference type="ARBA" id="ARBA00022840"/>
    </source>
</evidence>
<evidence type="ECO:0000313" key="10">
    <source>
        <dbReference type="Proteomes" id="UP001215280"/>
    </source>
</evidence>
<comment type="caution">
    <text evidence="9">The sequence shown here is derived from an EMBL/GenBank/DDBJ whole genome shotgun (WGS) entry which is preliminary data.</text>
</comment>
<feature type="transmembrane region" description="Helical" evidence="7">
    <location>
        <begin position="34"/>
        <end position="57"/>
    </location>
</feature>
<dbReference type="InterPro" id="IPR050173">
    <property type="entry name" value="ABC_transporter_C-like"/>
</dbReference>
<dbReference type="GO" id="GO:0016020">
    <property type="term" value="C:membrane"/>
    <property type="evidence" value="ECO:0007669"/>
    <property type="project" value="InterPro"/>
</dbReference>
<dbReference type="GO" id="GO:0140359">
    <property type="term" value="F:ABC-type transporter activity"/>
    <property type="evidence" value="ECO:0007669"/>
    <property type="project" value="InterPro"/>
</dbReference>
<evidence type="ECO:0000256" key="5">
    <source>
        <dbReference type="ARBA" id="ARBA00022989"/>
    </source>
</evidence>
<dbReference type="InterPro" id="IPR011527">
    <property type="entry name" value="ABC1_TM_dom"/>
</dbReference>
<keyword evidence="3" id="KW-0547">Nucleotide-binding</keyword>
<evidence type="ECO:0000256" key="1">
    <source>
        <dbReference type="ARBA" id="ARBA00022448"/>
    </source>
</evidence>
<evidence type="ECO:0000259" key="8">
    <source>
        <dbReference type="PROSITE" id="PS50929"/>
    </source>
</evidence>
<organism evidence="9 10">
    <name type="scientific">Mycena maculata</name>
    <dbReference type="NCBI Taxonomy" id="230809"/>
    <lineage>
        <taxon>Eukaryota</taxon>
        <taxon>Fungi</taxon>
        <taxon>Dikarya</taxon>
        <taxon>Basidiomycota</taxon>
        <taxon>Agaricomycotina</taxon>
        <taxon>Agaricomycetes</taxon>
        <taxon>Agaricomycetidae</taxon>
        <taxon>Agaricales</taxon>
        <taxon>Marasmiineae</taxon>
        <taxon>Mycenaceae</taxon>
        <taxon>Mycena</taxon>
    </lineage>
</organism>
<reference evidence="9" key="1">
    <citation type="submission" date="2023-03" db="EMBL/GenBank/DDBJ databases">
        <title>Massive genome expansion in bonnet fungi (Mycena s.s.) driven by repeated elements and novel gene families across ecological guilds.</title>
        <authorList>
            <consortium name="Lawrence Berkeley National Laboratory"/>
            <person name="Harder C.B."/>
            <person name="Miyauchi S."/>
            <person name="Viragh M."/>
            <person name="Kuo A."/>
            <person name="Thoen E."/>
            <person name="Andreopoulos B."/>
            <person name="Lu D."/>
            <person name="Skrede I."/>
            <person name="Drula E."/>
            <person name="Henrissat B."/>
            <person name="Morin E."/>
            <person name="Kohler A."/>
            <person name="Barry K."/>
            <person name="LaButti K."/>
            <person name="Morin E."/>
            <person name="Salamov A."/>
            <person name="Lipzen A."/>
            <person name="Mereny Z."/>
            <person name="Hegedus B."/>
            <person name="Baldrian P."/>
            <person name="Stursova M."/>
            <person name="Weitz H."/>
            <person name="Taylor A."/>
            <person name="Grigoriev I.V."/>
            <person name="Nagy L.G."/>
            <person name="Martin F."/>
            <person name="Kauserud H."/>
        </authorList>
    </citation>
    <scope>NUCLEOTIDE SEQUENCE</scope>
    <source>
        <strain evidence="9">CBHHK188m</strain>
    </source>
</reference>
<name>A0AAD7K5N3_9AGAR</name>